<reference evidence="1" key="2">
    <citation type="submission" date="2013-05" db="EMBL/GenBank/DDBJ databases">
        <authorList>
            <person name="Carter J.-M."/>
            <person name="Baker S.C."/>
            <person name="Pink R."/>
            <person name="Carter D.R.F."/>
            <person name="Collins A."/>
            <person name="Tomlin J."/>
            <person name="Gibbs M."/>
            <person name="Breuker C.J."/>
        </authorList>
    </citation>
    <scope>NUCLEOTIDE SEQUENCE</scope>
    <source>
        <tissue evidence="1">Ovary</tissue>
    </source>
</reference>
<name>S4PK37_9NEOP</name>
<proteinExistence type="predicted"/>
<sequence>MHLILNSFYLFLTSDPQRLRPCTSGKKPVHPPASPTSGCKVNSYLPVHPLRCERIKCKNILIRRIAKYIRNSTLRAAIHCDFLGRFKVAKWSAMNMAH</sequence>
<dbReference type="AlphaFoldDB" id="S4PK37"/>
<evidence type="ECO:0000313" key="1">
    <source>
        <dbReference type="EMBL" id="JAA87850.1"/>
    </source>
</evidence>
<protein>
    <submittedName>
        <fullName evidence="1">Uncharacterized protein</fullName>
    </submittedName>
</protein>
<reference evidence="1" key="1">
    <citation type="journal article" date="2013" name="BMC Genomics">
        <title>Unscrambling butterfly oogenesis.</title>
        <authorList>
            <person name="Carter J.M."/>
            <person name="Baker S.C."/>
            <person name="Pink R."/>
            <person name="Carter D.R."/>
            <person name="Collins A."/>
            <person name="Tomlin J."/>
            <person name="Gibbs M."/>
            <person name="Breuker C.J."/>
        </authorList>
    </citation>
    <scope>NUCLEOTIDE SEQUENCE</scope>
    <source>
        <tissue evidence="1">Ovary</tissue>
    </source>
</reference>
<dbReference type="EMBL" id="GAIX01004710">
    <property type="protein sequence ID" value="JAA87850.1"/>
    <property type="molecule type" value="Transcribed_RNA"/>
</dbReference>
<organism evidence="1">
    <name type="scientific">Pararge aegeria</name>
    <name type="common">speckled wood butterfly</name>
    <dbReference type="NCBI Taxonomy" id="116150"/>
    <lineage>
        <taxon>Eukaryota</taxon>
        <taxon>Metazoa</taxon>
        <taxon>Ecdysozoa</taxon>
        <taxon>Arthropoda</taxon>
        <taxon>Hexapoda</taxon>
        <taxon>Insecta</taxon>
        <taxon>Pterygota</taxon>
        <taxon>Neoptera</taxon>
        <taxon>Endopterygota</taxon>
        <taxon>Lepidoptera</taxon>
        <taxon>Glossata</taxon>
        <taxon>Ditrysia</taxon>
        <taxon>Papilionoidea</taxon>
        <taxon>Nymphalidae</taxon>
        <taxon>Satyrinae</taxon>
        <taxon>Satyrini</taxon>
        <taxon>Parargina</taxon>
        <taxon>Pararge</taxon>
    </lineage>
</organism>
<accession>S4PK37</accession>